<keyword evidence="4" id="KW-0472">Membrane</keyword>
<gene>
    <name evidence="7" type="ORF">J2T07_000050</name>
</gene>
<evidence type="ECO:0000256" key="4">
    <source>
        <dbReference type="ARBA" id="ARBA00023136"/>
    </source>
</evidence>
<dbReference type="Proteomes" id="UP001237737">
    <property type="component" value="Unassembled WGS sequence"/>
</dbReference>
<dbReference type="EMBL" id="JAUSSK010000001">
    <property type="protein sequence ID" value="MDQ0007891.1"/>
    <property type="molecule type" value="Genomic_DNA"/>
</dbReference>
<feature type="signal peptide" evidence="6">
    <location>
        <begin position="1"/>
        <end position="22"/>
    </location>
</feature>
<organism evidence="7 8">
    <name type="scientific">Luteibacter jiangsuensis</name>
    <dbReference type="NCBI Taxonomy" id="637577"/>
    <lineage>
        <taxon>Bacteria</taxon>
        <taxon>Pseudomonadati</taxon>
        <taxon>Pseudomonadota</taxon>
        <taxon>Gammaproteobacteria</taxon>
        <taxon>Lysobacterales</taxon>
        <taxon>Rhodanobacteraceae</taxon>
        <taxon>Luteibacter</taxon>
    </lineage>
</organism>
<reference evidence="7 8" key="1">
    <citation type="submission" date="2023-07" db="EMBL/GenBank/DDBJ databases">
        <title>Sorghum-associated microbial communities from plants grown in Nebraska, USA.</title>
        <authorList>
            <person name="Schachtman D."/>
        </authorList>
    </citation>
    <scope>NUCLEOTIDE SEQUENCE [LARGE SCALE GENOMIC DNA]</scope>
    <source>
        <strain evidence="7 8">CC60</strain>
    </source>
</reference>
<proteinExistence type="inferred from homology"/>
<evidence type="ECO:0000313" key="8">
    <source>
        <dbReference type="Proteomes" id="UP001237737"/>
    </source>
</evidence>
<dbReference type="Pfam" id="PF06629">
    <property type="entry name" value="MipA"/>
    <property type="match status" value="1"/>
</dbReference>
<comment type="similarity">
    <text evidence="2">Belongs to the MipA/OmpV family.</text>
</comment>
<dbReference type="PANTHER" id="PTHR38776:SF1">
    <property type="entry name" value="MLTA-INTERACTING PROTEIN-RELATED"/>
    <property type="match status" value="1"/>
</dbReference>
<evidence type="ECO:0000256" key="6">
    <source>
        <dbReference type="SAM" id="SignalP"/>
    </source>
</evidence>
<keyword evidence="8" id="KW-1185">Reference proteome</keyword>
<evidence type="ECO:0000256" key="1">
    <source>
        <dbReference type="ARBA" id="ARBA00004442"/>
    </source>
</evidence>
<evidence type="ECO:0000256" key="5">
    <source>
        <dbReference type="ARBA" id="ARBA00023237"/>
    </source>
</evidence>
<name>A0ABT9SSD0_9GAMM</name>
<dbReference type="PANTHER" id="PTHR38776">
    <property type="entry name" value="MLTA-INTERACTING PROTEIN-RELATED"/>
    <property type="match status" value="1"/>
</dbReference>
<comment type="subcellular location">
    <subcellularLocation>
        <location evidence="1">Cell outer membrane</location>
    </subcellularLocation>
</comment>
<evidence type="ECO:0000313" key="7">
    <source>
        <dbReference type="EMBL" id="MDQ0007891.1"/>
    </source>
</evidence>
<accession>A0ABT9SSD0</accession>
<keyword evidence="3 6" id="KW-0732">Signal</keyword>
<comment type="caution">
    <text evidence="7">The sequence shown here is derived from an EMBL/GenBank/DDBJ whole genome shotgun (WGS) entry which is preliminary data.</text>
</comment>
<keyword evidence="5" id="KW-0998">Cell outer membrane</keyword>
<protein>
    <submittedName>
        <fullName evidence="7">Outer membrane protein</fullName>
    </submittedName>
</protein>
<evidence type="ECO:0000256" key="2">
    <source>
        <dbReference type="ARBA" id="ARBA00005722"/>
    </source>
</evidence>
<sequence>MTRRFFSVAMGGLLAVPSVTLAAEDASSSWALGAGFGVVRRPYKGMDNDTLAFPFVRYESQRLNILGTGADFKFAPVGAFSFRLRARYDFGDGYDAGDSSFLRGMADRKGGFRAGAAVVWRPGQVEMSLDWLAGIGSAKGKKANLSFAVPFHAGPLRITPYVAAGWVDRTYATWYFGVRPSEARPGRPAYEADATVNFMAGVRAEYPFARRHALFLDVSGTRYGSEIRDSPIVDRSNSTMVRVGYAYRF</sequence>
<dbReference type="RefSeq" id="WP_306846394.1">
    <property type="nucleotide sequence ID" value="NZ_JAUSSK010000001.1"/>
</dbReference>
<feature type="chain" id="PRO_5047453740" evidence="6">
    <location>
        <begin position="23"/>
        <end position="249"/>
    </location>
</feature>
<dbReference type="InterPro" id="IPR010583">
    <property type="entry name" value="MipA"/>
</dbReference>
<evidence type="ECO:0000256" key="3">
    <source>
        <dbReference type="ARBA" id="ARBA00022729"/>
    </source>
</evidence>